<proteinExistence type="predicted"/>
<sequence>MSSNRYPPQPAAMAKRLGHHLLLSLGVTLATALVATLPALVSGAPWERAPARASAPAGPVLLRDGKIVDRLGENTVAGPEMAATNAPGLPAALAMPMSLNWPGSGEWTPPAQRLAVAARARPRAGEGAAVLPQYRIAALPVHAAATGAPLVILPPAAATALEAARDDSGRDDAWSRLLSQPATQVVDAVSGAADSVQAAGSWGLSQAASLLPRW</sequence>
<name>A0ABW0F443_9HYPH</name>
<comment type="caution">
    <text evidence="1">The sequence shown here is derived from an EMBL/GenBank/DDBJ whole genome shotgun (WGS) entry which is preliminary data.</text>
</comment>
<dbReference type="EMBL" id="JBHSLI010000005">
    <property type="protein sequence ID" value="MFC5294174.1"/>
    <property type="molecule type" value="Genomic_DNA"/>
</dbReference>
<gene>
    <name evidence="1" type="ORF">ACFPK2_14380</name>
</gene>
<evidence type="ECO:0000313" key="1">
    <source>
        <dbReference type="EMBL" id="MFC5294174.1"/>
    </source>
</evidence>
<reference evidence="2" key="1">
    <citation type="journal article" date="2019" name="Int. J. Syst. Evol. Microbiol.">
        <title>The Global Catalogue of Microorganisms (GCM) 10K type strain sequencing project: providing services to taxonomists for standard genome sequencing and annotation.</title>
        <authorList>
            <consortium name="The Broad Institute Genomics Platform"/>
            <consortium name="The Broad Institute Genome Sequencing Center for Infectious Disease"/>
            <person name="Wu L."/>
            <person name="Ma J."/>
        </authorList>
    </citation>
    <scope>NUCLEOTIDE SEQUENCE [LARGE SCALE GENOMIC DNA]</scope>
    <source>
        <strain evidence="2">CGMCC 1.15643</strain>
    </source>
</reference>
<evidence type="ECO:0000313" key="2">
    <source>
        <dbReference type="Proteomes" id="UP001595976"/>
    </source>
</evidence>
<keyword evidence="2" id="KW-1185">Reference proteome</keyword>
<protein>
    <submittedName>
        <fullName evidence="1">Uncharacterized protein</fullName>
    </submittedName>
</protein>
<organism evidence="1 2">
    <name type="scientific">Bosea minatitlanensis</name>
    <dbReference type="NCBI Taxonomy" id="128782"/>
    <lineage>
        <taxon>Bacteria</taxon>
        <taxon>Pseudomonadati</taxon>
        <taxon>Pseudomonadota</taxon>
        <taxon>Alphaproteobacteria</taxon>
        <taxon>Hyphomicrobiales</taxon>
        <taxon>Boseaceae</taxon>
        <taxon>Bosea</taxon>
    </lineage>
</organism>
<accession>A0ABW0F443</accession>
<dbReference type="Proteomes" id="UP001595976">
    <property type="component" value="Unassembled WGS sequence"/>
</dbReference>
<dbReference type="RefSeq" id="WP_158446051.1">
    <property type="nucleotide sequence ID" value="NZ_JAOAOS010000025.1"/>
</dbReference>